<organism evidence="1 2">
    <name type="scientific">Rhynocoris fuscipes</name>
    <dbReference type="NCBI Taxonomy" id="488301"/>
    <lineage>
        <taxon>Eukaryota</taxon>
        <taxon>Metazoa</taxon>
        <taxon>Ecdysozoa</taxon>
        <taxon>Arthropoda</taxon>
        <taxon>Hexapoda</taxon>
        <taxon>Insecta</taxon>
        <taxon>Pterygota</taxon>
        <taxon>Neoptera</taxon>
        <taxon>Paraneoptera</taxon>
        <taxon>Hemiptera</taxon>
        <taxon>Heteroptera</taxon>
        <taxon>Panheteroptera</taxon>
        <taxon>Cimicomorpha</taxon>
        <taxon>Reduviidae</taxon>
        <taxon>Harpactorinae</taxon>
        <taxon>Harpactorini</taxon>
        <taxon>Rhynocoris</taxon>
    </lineage>
</organism>
<accession>A0AAW1DTN8</accession>
<dbReference type="Proteomes" id="UP001461498">
    <property type="component" value="Unassembled WGS sequence"/>
</dbReference>
<gene>
    <name evidence="1" type="ORF">O3M35_000956</name>
</gene>
<sequence>MGAAGSIQSPRNGTSYMQVEDDIKKKGHNLLLVSNKLVRQGLRHPQVKLDRLLILNHDPKHITYIGPTRLADHLPYNSVPYHNPSFYPFSFSKFKANKLKNKMTNHWDEMENDSRTRLPLVNMSHIVKM</sequence>
<evidence type="ECO:0000313" key="1">
    <source>
        <dbReference type="EMBL" id="KAK9512559.1"/>
    </source>
</evidence>
<dbReference type="EMBL" id="JAPXFL010000001">
    <property type="protein sequence ID" value="KAK9512559.1"/>
    <property type="molecule type" value="Genomic_DNA"/>
</dbReference>
<protein>
    <submittedName>
        <fullName evidence="1">Uncharacterized protein</fullName>
    </submittedName>
</protein>
<reference evidence="1 2" key="1">
    <citation type="submission" date="2022-12" db="EMBL/GenBank/DDBJ databases">
        <title>Chromosome-level genome assembly of true bugs.</title>
        <authorList>
            <person name="Ma L."/>
            <person name="Li H."/>
        </authorList>
    </citation>
    <scope>NUCLEOTIDE SEQUENCE [LARGE SCALE GENOMIC DNA]</scope>
    <source>
        <strain evidence="1">Lab_2022b</strain>
    </source>
</reference>
<name>A0AAW1DTN8_9HEMI</name>
<dbReference type="AlphaFoldDB" id="A0AAW1DTN8"/>
<keyword evidence="2" id="KW-1185">Reference proteome</keyword>
<comment type="caution">
    <text evidence="1">The sequence shown here is derived from an EMBL/GenBank/DDBJ whole genome shotgun (WGS) entry which is preliminary data.</text>
</comment>
<evidence type="ECO:0000313" key="2">
    <source>
        <dbReference type="Proteomes" id="UP001461498"/>
    </source>
</evidence>
<proteinExistence type="predicted"/>